<name>G4U2N0_SERID</name>
<evidence type="ECO:0000313" key="3">
    <source>
        <dbReference type="Proteomes" id="UP000007148"/>
    </source>
</evidence>
<dbReference type="EMBL" id="CAFZ01001876">
    <property type="protein sequence ID" value="CCA77842.1"/>
    <property type="molecule type" value="Genomic_DNA"/>
</dbReference>
<feature type="region of interest" description="Disordered" evidence="1">
    <location>
        <begin position="229"/>
        <end position="271"/>
    </location>
</feature>
<dbReference type="OrthoDB" id="3267683at2759"/>
<comment type="caution">
    <text evidence="2">The sequence shown here is derived from an EMBL/GenBank/DDBJ whole genome shotgun (WGS) entry which is preliminary data.</text>
</comment>
<evidence type="ECO:0000256" key="1">
    <source>
        <dbReference type="SAM" id="MobiDB-lite"/>
    </source>
</evidence>
<feature type="region of interest" description="Disordered" evidence="1">
    <location>
        <begin position="1"/>
        <end position="138"/>
    </location>
</feature>
<accession>G4U2N0</accession>
<dbReference type="InParanoid" id="G4U2N0"/>
<feature type="compositionally biased region" description="Acidic residues" evidence="1">
    <location>
        <begin position="33"/>
        <end position="44"/>
    </location>
</feature>
<feature type="compositionally biased region" description="Basic residues" evidence="1">
    <location>
        <begin position="11"/>
        <end position="22"/>
    </location>
</feature>
<dbReference type="HOGENOM" id="CLU_590737_0_0_1"/>
<dbReference type="Proteomes" id="UP000007148">
    <property type="component" value="Unassembled WGS sequence"/>
</dbReference>
<keyword evidence="3" id="KW-1185">Reference proteome</keyword>
<feature type="compositionally biased region" description="Polar residues" evidence="1">
    <location>
        <begin position="230"/>
        <end position="245"/>
    </location>
</feature>
<sequence length="422" mass="46298">MPLLTNPSRPKPPRYYKQRQAAHRNSESTLRDEPDEALFEDDMDASYAPPVPPKLDMSYTHKDVQQPEPVQLSRRATFRGVPPSPIRPSTSNRWKAAVGRILMLKRTPTKPRHLTPPPVSPASSRMPSFYTPQGEGEESRMHRSAVTLLTSASSTQNGHDDPYGGDDDDNVTDIMGAASVAERNPVTPITLRQASPIDYLEPISSVLQRATPSPVTPVIYTPISPIHRSASATPLRNTTPSSSASRMRKQSTKTLPRPIPTPSPPPFVWPSPQLIVANPTPTSTPPPPPIQIKKATMPRAINGGAPAIRGRPRANTVDALPPMTAPQKKAGPRILQAQLPAPVAPDPKNHVFIGPWHDRKGREWLGLSATPGEYKVKEPKPGQEYDPKYINYPDEPDLFMNERGDVMNAKTLKMVAKAARLG</sequence>
<evidence type="ECO:0000313" key="2">
    <source>
        <dbReference type="EMBL" id="CCA77842.1"/>
    </source>
</evidence>
<protein>
    <submittedName>
        <fullName evidence="2">Uncharacterized protein</fullName>
    </submittedName>
</protein>
<proteinExistence type="predicted"/>
<dbReference type="AlphaFoldDB" id="G4U2N0"/>
<gene>
    <name evidence="2" type="ORF">PIIN_00489</name>
</gene>
<reference evidence="2 3" key="1">
    <citation type="journal article" date="2011" name="PLoS Pathog.">
        <title>Endophytic Life Strategies Decoded by Genome and Transcriptome Analyses of the Mutualistic Root Symbiont Piriformospora indica.</title>
        <authorList>
            <person name="Zuccaro A."/>
            <person name="Lahrmann U."/>
            <person name="Guldener U."/>
            <person name="Langen G."/>
            <person name="Pfiffi S."/>
            <person name="Biedenkopf D."/>
            <person name="Wong P."/>
            <person name="Samans B."/>
            <person name="Grimm C."/>
            <person name="Basiewicz M."/>
            <person name="Murat C."/>
            <person name="Martin F."/>
            <person name="Kogel K.H."/>
        </authorList>
    </citation>
    <scope>NUCLEOTIDE SEQUENCE [LARGE SCALE GENOMIC DNA]</scope>
    <source>
        <strain evidence="2 3">DSM 11827</strain>
    </source>
</reference>
<organism evidence="2 3">
    <name type="scientific">Serendipita indica (strain DSM 11827)</name>
    <name type="common">Root endophyte fungus</name>
    <name type="synonym">Piriformospora indica</name>
    <dbReference type="NCBI Taxonomy" id="1109443"/>
    <lineage>
        <taxon>Eukaryota</taxon>
        <taxon>Fungi</taxon>
        <taxon>Dikarya</taxon>
        <taxon>Basidiomycota</taxon>
        <taxon>Agaricomycotina</taxon>
        <taxon>Agaricomycetes</taxon>
        <taxon>Sebacinales</taxon>
        <taxon>Serendipitaceae</taxon>
        <taxon>Serendipita</taxon>
    </lineage>
</organism>
<feature type="compositionally biased region" description="Pro residues" evidence="1">
    <location>
        <begin position="257"/>
        <end position="269"/>
    </location>
</feature>